<evidence type="ECO:0000256" key="6">
    <source>
        <dbReference type="SAM" id="Phobius"/>
    </source>
</evidence>
<evidence type="ECO:0000256" key="4">
    <source>
        <dbReference type="ARBA" id="ARBA00022989"/>
    </source>
</evidence>
<reference evidence="7 8" key="1">
    <citation type="submission" date="2019-07" db="EMBL/GenBank/DDBJ databases">
        <title>Genomic Encyclopedia of Type Strains, Phase IV (KMG-IV): sequencing the most valuable type-strain genomes for metagenomic binning, comparative biology and taxonomic classification.</title>
        <authorList>
            <person name="Goeker M."/>
        </authorList>
    </citation>
    <scope>NUCLEOTIDE SEQUENCE [LARGE SCALE GENOMIC DNA]</scope>
    <source>
        <strain evidence="7 8">SS015</strain>
    </source>
</reference>
<protein>
    <submittedName>
        <fullName evidence="7">Uncharacterized membrane protein (DUF373 family)</fullName>
    </submittedName>
</protein>
<feature type="transmembrane region" description="Helical" evidence="6">
    <location>
        <begin position="113"/>
        <end position="135"/>
    </location>
</feature>
<evidence type="ECO:0000256" key="5">
    <source>
        <dbReference type="ARBA" id="ARBA00023136"/>
    </source>
</evidence>
<keyword evidence="5 6" id="KW-0472">Membrane</keyword>
<gene>
    <name evidence="7" type="ORF">EDC39_104191</name>
</gene>
<dbReference type="RefSeq" id="WP_148895530.1">
    <property type="nucleotide sequence ID" value="NZ_VNIB01000004.1"/>
</dbReference>
<proteinExistence type="predicted"/>
<dbReference type="OrthoDB" id="598027at2"/>
<accession>A0A5D3WM12</accession>
<keyword evidence="3 6" id="KW-0812">Transmembrane</keyword>
<dbReference type="GO" id="GO:0005886">
    <property type="term" value="C:plasma membrane"/>
    <property type="evidence" value="ECO:0007669"/>
    <property type="project" value="UniProtKB-SubCell"/>
</dbReference>
<sequence length="151" mass="16877">MRRLIFGTRSYHWFERLVVAALTALVSISVVLTLIQSGVELYQVVLTGPALFDHNQFIKVFASFMTVLIALEFNHTVLADITTKKPIVKVRAVLLVAMLALARKVVLVDFKEVSYTSMLGLAVLIICVSGAYWAVRRDEFLSEGESEEGRD</sequence>
<dbReference type="InterPro" id="IPR020948">
    <property type="entry name" value="P_starv_induced_PsiE-like"/>
</dbReference>
<comment type="subcellular location">
    <subcellularLocation>
        <location evidence="1">Cell membrane</location>
        <topology evidence="1">Multi-pass membrane protein</topology>
    </subcellularLocation>
</comment>
<keyword evidence="8" id="KW-1185">Reference proteome</keyword>
<keyword evidence="2" id="KW-1003">Cell membrane</keyword>
<dbReference type="AlphaFoldDB" id="A0A5D3WM12"/>
<organism evidence="7 8">
    <name type="scientific">Geothermobacter ehrlichii</name>
    <dbReference type="NCBI Taxonomy" id="213224"/>
    <lineage>
        <taxon>Bacteria</taxon>
        <taxon>Pseudomonadati</taxon>
        <taxon>Thermodesulfobacteriota</taxon>
        <taxon>Desulfuromonadia</taxon>
        <taxon>Desulfuromonadales</taxon>
        <taxon>Geothermobacteraceae</taxon>
        <taxon>Geothermobacter</taxon>
    </lineage>
</organism>
<name>A0A5D3WM12_9BACT</name>
<evidence type="ECO:0000256" key="1">
    <source>
        <dbReference type="ARBA" id="ARBA00004651"/>
    </source>
</evidence>
<evidence type="ECO:0000256" key="2">
    <source>
        <dbReference type="ARBA" id="ARBA00022475"/>
    </source>
</evidence>
<evidence type="ECO:0000256" key="3">
    <source>
        <dbReference type="ARBA" id="ARBA00022692"/>
    </source>
</evidence>
<dbReference type="EMBL" id="VNIB01000004">
    <property type="protein sequence ID" value="TYO99067.1"/>
    <property type="molecule type" value="Genomic_DNA"/>
</dbReference>
<comment type="caution">
    <text evidence="7">The sequence shown here is derived from an EMBL/GenBank/DDBJ whole genome shotgun (WGS) entry which is preliminary data.</text>
</comment>
<keyword evidence="4 6" id="KW-1133">Transmembrane helix</keyword>
<evidence type="ECO:0000313" key="8">
    <source>
        <dbReference type="Proteomes" id="UP000324159"/>
    </source>
</evidence>
<evidence type="ECO:0000313" key="7">
    <source>
        <dbReference type="EMBL" id="TYO99067.1"/>
    </source>
</evidence>
<feature type="transmembrane region" description="Helical" evidence="6">
    <location>
        <begin position="57"/>
        <end position="78"/>
    </location>
</feature>
<dbReference type="Proteomes" id="UP000324159">
    <property type="component" value="Unassembled WGS sequence"/>
</dbReference>
<dbReference type="Pfam" id="PF06146">
    <property type="entry name" value="PsiE"/>
    <property type="match status" value="1"/>
</dbReference>